<proteinExistence type="predicted"/>
<accession>A0A160JG53</accession>
<dbReference type="Proteomes" id="UP000077405">
    <property type="component" value="Chromosome"/>
</dbReference>
<name>A0A160JG53_9PROT</name>
<gene>
    <name evidence="1" type="ORF">A6A40_08325</name>
</gene>
<sequence length="178" mass="19741">MSKAHLPDLRIDDRMIVAAALDRILYDDPDHFAAEDARAVRRLIPYGRSGWLRLGFRAETQGPSMKGEAAGVGDVRMEGDKKVVEGSVGESTAWRCGQYKITNHGGDLEIWQVMSDEYAPEPKGARLEFDAHGEPERLTFFQPRDIELRIPFTSLAVGVRLGGWQFWKQVAEGAGAVG</sequence>
<protein>
    <submittedName>
        <fullName evidence="1">Uncharacterized protein</fullName>
    </submittedName>
</protein>
<keyword evidence="2" id="KW-1185">Reference proteome</keyword>
<evidence type="ECO:0000313" key="1">
    <source>
        <dbReference type="EMBL" id="ANC91915.1"/>
    </source>
</evidence>
<organism evidence="1 2">
    <name type="scientific">Azospirillum humicireducens</name>
    <dbReference type="NCBI Taxonomy" id="1226968"/>
    <lineage>
        <taxon>Bacteria</taxon>
        <taxon>Pseudomonadati</taxon>
        <taxon>Pseudomonadota</taxon>
        <taxon>Alphaproteobacteria</taxon>
        <taxon>Rhodospirillales</taxon>
        <taxon>Azospirillaceae</taxon>
        <taxon>Azospirillum</taxon>
    </lineage>
</organism>
<reference evidence="1 2" key="1">
    <citation type="journal article" date="2013" name="Int. J. Syst. Evol. Microbiol.">
        <title>Azospirillum humicireducens sp. nov., a nitrogen-fixing bacterium isolated from a microbial fuel cell.</title>
        <authorList>
            <person name="Zhou S."/>
            <person name="Han L."/>
            <person name="Wang Y."/>
            <person name="Yang G."/>
            <person name="Zhuang L."/>
            <person name="Hu P."/>
        </authorList>
    </citation>
    <scope>NUCLEOTIDE SEQUENCE [LARGE SCALE GENOMIC DNA]</scope>
    <source>
        <strain evidence="1 2">SgZ-5</strain>
    </source>
</reference>
<dbReference type="KEGG" id="ahu:A6A40_08325"/>
<dbReference type="OrthoDB" id="7302536at2"/>
<evidence type="ECO:0000313" key="2">
    <source>
        <dbReference type="Proteomes" id="UP000077405"/>
    </source>
</evidence>
<dbReference type="AlphaFoldDB" id="A0A160JG53"/>
<dbReference type="EMBL" id="CP015285">
    <property type="protein sequence ID" value="ANC91915.1"/>
    <property type="molecule type" value="Genomic_DNA"/>
</dbReference>
<dbReference type="RefSeq" id="WP_063634996.1">
    <property type="nucleotide sequence ID" value="NZ_CP015285.1"/>
</dbReference>